<sequence length="131" mass="14684">MVFQKCLIIGLLVPLTCSMVVWPVLDRSTNTTRAAIRPKNWSEKNLGQWCRNLSVNQHTQCPQASAFHQFDCCGPSETECCFAIQGWVIIILTIIAACSTITLIFTILLKLNLICLPSTIELSKPYQGIRE</sequence>
<keyword evidence="1" id="KW-0472">Membrane</keyword>
<dbReference type="EMBL" id="CANHGI010000002">
    <property type="protein sequence ID" value="CAI5440887.1"/>
    <property type="molecule type" value="Genomic_DNA"/>
</dbReference>
<keyword evidence="3" id="KW-1185">Reference proteome</keyword>
<evidence type="ECO:0000313" key="2">
    <source>
        <dbReference type="EMBL" id="CAI5440887.1"/>
    </source>
</evidence>
<evidence type="ECO:0000313" key="3">
    <source>
        <dbReference type="Proteomes" id="UP001152747"/>
    </source>
</evidence>
<evidence type="ECO:0000256" key="1">
    <source>
        <dbReference type="SAM" id="Phobius"/>
    </source>
</evidence>
<keyword evidence="1" id="KW-0812">Transmembrane</keyword>
<feature type="transmembrane region" description="Helical" evidence="1">
    <location>
        <begin position="7"/>
        <end position="25"/>
    </location>
</feature>
<dbReference type="PANTHER" id="PTHR34149">
    <property type="entry name" value="PROTEIN CBG11905-RELATED"/>
    <property type="match status" value="1"/>
</dbReference>
<gene>
    <name evidence="2" type="ORF">CAMP_LOCUS3524</name>
</gene>
<dbReference type="Pfam" id="PF10853">
    <property type="entry name" value="DUF2650"/>
    <property type="match status" value="1"/>
</dbReference>
<dbReference type="Proteomes" id="UP001152747">
    <property type="component" value="Unassembled WGS sequence"/>
</dbReference>
<name>A0A9P1MV70_9PELO</name>
<protein>
    <submittedName>
        <fullName evidence="2">Uncharacterized protein</fullName>
    </submittedName>
</protein>
<dbReference type="InterPro" id="IPR022559">
    <property type="entry name" value="SUP-1-like"/>
</dbReference>
<dbReference type="AlphaFoldDB" id="A0A9P1MV70"/>
<organism evidence="2 3">
    <name type="scientific">Caenorhabditis angaria</name>
    <dbReference type="NCBI Taxonomy" id="860376"/>
    <lineage>
        <taxon>Eukaryota</taxon>
        <taxon>Metazoa</taxon>
        <taxon>Ecdysozoa</taxon>
        <taxon>Nematoda</taxon>
        <taxon>Chromadorea</taxon>
        <taxon>Rhabditida</taxon>
        <taxon>Rhabditina</taxon>
        <taxon>Rhabditomorpha</taxon>
        <taxon>Rhabditoidea</taxon>
        <taxon>Rhabditidae</taxon>
        <taxon>Peloderinae</taxon>
        <taxon>Caenorhabditis</taxon>
    </lineage>
</organism>
<dbReference type="PANTHER" id="PTHR34149:SF5">
    <property type="entry name" value="TRANSMEMBRANE PROTEIN"/>
    <property type="match status" value="1"/>
</dbReference>
<proteinExistence type="predicted"/>
<feature type="transmembrane region" description="Helical" evidence="1">
    <location>
        <begin position="84"/>
        <end position="109"/>
    </location>
</feature>
<keyword evidence="1" id="KW-1133">Transmembrane helix</keyword>
<dbReference type="OrthoDB" id="5778674at2759"/>
<reference evidence="2" key="1">
    <citation type="submission" date="2022-11" db="EMBL/GenBank/DDBJ databases">
        <authorList>
            <person name="Kikuchi T."/>
        </authorList>
    </citation>
    <scope>NUCLEOTIDE SEQUENCE</scope>
    <source>
        <strain evidence="2">PS1010</strain>
    </source>
</reference>
<comment type="caution">
    <text evidence="2">The sequence shown here is derived from an EMBL/GenBank/DDBJ whole genome shotgun (WGS) entry which is preliminary data.</text>
</comment>
<accession>A0A9P1MV70</accession>